<proteinExistence type="predicted"/>
<name>A0A067SBJ6_GALM3</name>
<evidence type="ECO:0000313" key="1">
    <source>
        <dbReference type="EMBL" id="KDR67327.1"/>
    </source>
</evidence>
<dbReference type="HOGENOM" id="CLU_1525266_0_0_1"/>
<protein>
    <submittedName>
        <fullName evidence="1">Uncharacterized protein</fullName>
    </submittedName>
</protein>
<dbReference type="AlphaFoldDB" id="A0A067SBJ6"/>
<accession>A0A067SBJ6</accession>
<evidence type="ECO:0000313" key="2">
    <source>
        <dbReference type="Proteomes" id="UP000027222"/>
    </source>
</evidence>
<reference evidence="2" key="1">
    <citation type="journal article" date="2014" name="Proc. Natl. Acad. Sci. U.S.A.">
        <title>Extensive sampling of basidiomycete genomes demonstrates inadequacy of the white-rot/brown-rot paradigm for wood decay fungi.</title>
        <authorList>
            <person name="Riley R."/>
            <person name="Salamov A.A."/>
            <person name="Brown D.W."/>
            <person name="Nagy L.G."/>
            <person name="Floudas D."/>
            <person name="Held B.W."/>
            <person name="Levasseur A."/>
            <person name="Lombard V."/>
            <person name="Morin E."/>
            <person name="Otillar R."/>
            <person name="Lindquist E.A."/>
            <person name="Sun H."/>
            <person name="LaButti K.M."/>
            <person name="Schmutz J."/>
            <person name="Jabbour D."/>
            <person name="Luo H."/>
            <person name="Baker S.E."/>
            <person name="Pisabarro A.G."/>
            <person name="Walton J.D."/>
            <person name="Blanchette R.A."/>
            <person name="Henrissat B."/>
            <person name="Martin F."/>
            <person name="Cullen D."/>
            <person name="Hibbett D.S."/>
            <person name="Grigoriev I.V."/>
        </authorList>
    </citation>
    <scope>NUCLEOTIDE SEQUENCE [LARGE SCALE GENOMIC DNA]</scope>
    <source>
        <strain evidence="2">CBS 339.88</strain>
    </source>
</reference>
<gene>
    <name evidence="1" type="ORF">GALMADRAFT_147130</name>
</gene>
<sequence>MSLPQPTLRTALGVHHVFAIGRRHHQSHSLLFHFVDPLPELYPLPSCGVCRVSISSSPPAHLHLLVPRRHSPPAAAALLPSDPLSPAGVLHFLTPARCAAADAQGSSLSRANEWVREPAMIEDGERMAFGWDAYAITTDHVAFLLNRRSCLRSLYYLDFATSTFAGTHRRSGCRRA</sequence>
<dbReference type="Proteomes" id="UP000027222">
    <property type="component" value="Unassembled WGS sequence"/>
</dbReference>
<organism evidence="1 2">
    <name type="scientific">Galerina marginata (strain CBS 339.88)</name>
    <dbReference type="NCBI Taxonomy" id="685588"/>
    <lineage>
        <taxon>Eukaryota</taxon>
        <taxon>Fungi</taxon>
        <taxon>Dikarya</taxon>
        <taxon>Basidiomycota</taxon>
        <taxon>Agaricomycotina</taxon>
        <taxon>Agaricomycetes</taxon>
        <taxon>Agaricomycetidae</taxon>
        <taxon>Agaricales</taxon>
        <taxon>Agaricineae</taxon>
        <taxon>Strophariaceae</taxon>
        <taxon>Galerina</taxon>
    </lineage>
</organism>
<keyword evidence="2" id="KW-1185">Reference proteome</keyword>
<dbReference type="EMBL" id="KL142415">
    <property type="protein sequence ID" value="KDR67327.1"/>
    <property type="molecule type" value="Genomic_DNA"/>
</dbReference>